<dbReference type="PANTHER" id="PTHR11926:SF1530">
    <property type="entry name" value="EF-HAND DOMAIN-CONTAINING PROTEIN"/>
    <property type="match status" value="1"/>
</dbReference>
<sequence length="466" mass="52569">MLPYFLGSVVQIPNSQRKMGIPHFLAIPYPILGHMNPLLQFCHVLAKNHACKITFLSSDEHFNKLKKAATSYSGMEEESSEMKMRLVSLPDGVDPNDDRSDQGKVIQTTRTTMVDLLPKLIEDVNAMDCNNKITCVIVTKNMGWALQVALNLGIKGALFWPASATALASFDSMQTLIHQGIIDSQNGLPSNEHKEIHLSSNLPMMDPSAMPWYCLDNTFFFLHMKQEIQTLNQAQWWLCNTTYDLEPGALSISPKLLPIGPLMADQTTTLILKEDESCLEWLDQQQPRSVVYVSFGSMVSIRPNQFKELALGLDLLNKPFLWVVRNGINGCKNNNGLYPDEFHGSKGKIVNWAPQKKVLNHPAIACFVSHCGWNSTIEGVYCGVPFLCWPFVSDQLMNKTYICDVWKVGVGFEKGLILREEIKKKVEMLLGDEGIKERCLRLKETMIKNKQGGEKNLNEFIDWAKE</sequence>
<dbReference type="Pfam" id="PF00201">
    <property type="entry name" value="UDPGT"/>
    <property type="match status" value="1"/>
</dbReference>
<gene>
    <name evidence="3" type="ORF">PIB30_067045</name>
</gene>
<reference evidence="3 4" key="1">
    <citation type="journal article" date="2023" name="Plants (Basel)">
        <title>Bridging the Gap: Combining Genomics and Transcriptomics Approaches to Understand Stylosanthes scabra, an Orphan Legume from the Brazilian Caatinga.</title>
        <authorList>
            <person name="Ferreira-Neto J.R.C."/>
            <person name="da Silva M.D."/>
            <person name="Binneck E."/>
            <person name="de Melo N.F."/>
            <person name="da Silva R.H."/>
            <person name="de Melo A.L.T.M."/>
            <person name="Pandolfi V."/>
            <person name="Bustamante F.O."/>
            <person name="Brasileiro-Vidal A.C."/>
            <person name="Benko-Iseppon A.M."/>
        </authorList>
    </citation>
    <scope>NUCLEOTIDE SEQUENCE [LARGE SCALE GENOMIC DNA]</scope>
    <source>
        <tissue evidence="3">Leaves</tissue>
    </source>
</reference>
<dbReference type="PANTHER" id="PTHR11926">
    <property type="entry name" value="GLUCOSYL/GLUCURONOSYL TRANSFERASES"/>
    <property type="match status" value="1"/>
</dbReference>
<keyword evidence="4" id="KW-1185">Reference proteome</keyword>
<organism evidence="3 4">
    <name type="scientific">Stylosanthes scabra</name>
    <dbReference type="NCBI Taxonomy" id="79078"/>
    <lineage>
        <taxon>Eukaryota</taxon>
        <taxon>Viridiplantae</taxon>
        <taxon>Streptophyta</taxon>
        <taxon>Embryophyta</taxon>
        <taxon>Tracheophyta</taxon>
        <taxon>Spermatophyta</taxon>
        <taxon>Magnoliopsida</taxon>
        <taxon>eudicotyledons</taxon>
        <taxon>Gunneridae</taxon>
        <taxon>Pentapetalae</taxon>
        <taxon>rosids</taxon>
        <taxon>fabids</taxon>
        <taxon>Fabales</taxon>
        <taxon>Fabaceae</taxon>
        <taxon>Papilionoideae</taxon>
        <taxon>50 kb inversion clade</taxon>
        <taxon>dalbergioids sensu lato</taxon>
        <taxon>Dalbergieae</taxon>
        <taxon>Pterocarpus clade</taxon>
        <taxon>Stylosanthes</taxon>
    </lineage>
</organism>
<comment type="similarity">
    <text evidence="1">Belongs to the UDP-glycosyltransferase family.</text>
</comment>
<keyword evidence="2" id="KW-0808">Transferase</keyword>
<dbReference type="Proteomes" id="UP001341840">
    <property type="component" value="Unassembled WGS sequence"/>
</dbReference>
<comment type="caution">
    <text evidence="3">The sequence shown here is derived from an EMBL/GenBank/DDBJ whole genome shotgun (WGS) entry which is preliminary data.</text>
</comment>
<dbReference type="InterPro" id="IPR002213">
    <property type="entry name" value="UDP_glucos_trans"/>
</dbReference>
<dbReference type="EMBL" id="JASCZI010091314">
    <property type="protein sequence ID" value="MED6149893.1"/>
    <property type="molecule type" value="Genomic_DNA"/>
</dbReference>
<evidence type="ECO:0000256" key="1">
    <source>
        <dbReference type="ARBA" id="ARBA00009995"/>
    </source>
</evidence>
<name>A0ABU6TPV1_9FABA</name>
<proteinExistence type="inferred from homology"/>
<protein>
    <submittedName>
        <fullName evidence="3">Uncharacterized protein</fullName>
    </submittedName>
</protein>
<evidence type="ECO:0000313" key="3">
    <source>
        <dbReference type="EMBL" id="MED6149893.1"/>
    </source>
</evidence>
<evidence type="ECO:0000313" key="4">
    <source>
        <dbReference type="Proteomes" id="UP001341840"/>
    </source>
</evidence>
<evidence type="ECO:0000256" key="2">
    <source>
        <dbReference type="ARBA" id="ARBA00022679"/>
    </source>
</evidence>
<dbReference type="CDD" id="cd03784">
    <property type="entry name" value="GT1_Gtf-like"/>
    <property type="match status" value="1"/>
</dbReference>
<dbReference type="Gene3D" id="3.40.50.2000">
    <property type="entry name" value="Glycogen Phosphorylase B"/>
    <property type="match status" value="2"/>
</dbReference>
<accession>A0ABU6TPV1</accession>
<dbReference type="SUPFAM" id="SSF53756">
    <property type="entry name" value="UDP-Glycosyltransferase/glycogen phosphorylase"/>
    <property type="match status" value="1"/>
</dbReference>